<sequence>MSHSDSPPPRIISLRVVVCPDWRIAAGYQRSW</sequence>
<organism evidence="1">
    <name type="scientific">Arundo donax</name>
    <name type="common">Giant reed</name>
    <name type="synonym">Donax arundinaceus</name>
    <dbReference type="NCBI Taxonomy" id="35708"/>
    <lineage>
        <taxon>Eukaryota</taxon>
        <taxon>Viridiplantae</taxon>
        <taxon>Streptophyta</taxon>
        <taxon>Embryophyta</taxon>
        <taxon>Tracheophyta</taxon>
        <taxon>Spermatophyta</taxon>
        <taxon>Magnoliopsida</taxon>
        <taxon>Liliopsida</taxon>
        <taxon>Poales</taxon>
        <taxon>Poaceae</taxon>
        <taxon>PACMAD clade</taxon>
        <taxon>Arundinoideae</taxon>
        <taxon>Arundineae</taxon>
        <taxon>Arundo</taxon>
    </lineage>
</organism>
<evidence type="ECO:0000313" key="1">
    <source>
        <dbReference type="EMBL" id="JAE15491.1"/>
    </source>
</evidence>
<reference evidence="1" key="2">
    <citation type="journal article" date="2015" name="Data Brief">
        <title>Shoot transcriptome of the giant reed, Arundo donax.</title>
        <authorList>
            <person name="Barrero R.A."/>
            <person name="Guerrero F.D."/>
            <person name="Moolhuijzen P."/>
            <person name="Goolsby J.A."/>
            <person name="Tidwell J."/>
            <person name="Bellgard S.E."/>
            <person name="Bellgard M.I."/>
        </authorList>
    </citation>
    <scope>NUCLEOTIDE SEQUENCE</scope>
    <source>
        <tissue evidence="1">Shoot tissue taken approximately 20 cm above the soil surface</tissue>
    </source>
</reference>
<reference evidence="1" key="1">
    <citation type="submission" date="2014-09" db="EMBL/GenBank/DDBJ databases">
        <authorList>
            <person name="Magalhaes I.L.F."/>
            <person name="Oliveira U."/>
            <person name="Santos F.R."/>
            <person name="Vidigal T.H.D.A."/>
            <person name="Brescovit A.D."/>
            <person name="Santos A.J."/>
        </authorList>
    </citation>
    <scope>NUCLEOTIDE SEQUENCE</scope>
    <source>
        <tissue evidence="1">Shoot tissue taken approximately 20 cm above the soil surface</tissue>
    </source>
</reference>
<name>A0A0A9FYW4_ARUDO</name>
<accession>A0A0A9FYW4</accession>
<protein>
    <submittedName>
        <fullName evidence="1">Uncharacterized protein</fullName>
    </submittedName>
</protein>
<proteinExistence type="predicted"/>
<dbReference type="AlphaFoldDB" id="A0A0A9FYW4"/>
<dbReference type="EMBL" id="GBRH01182405">
    <property type="protein sequence ID" value="JAE15491.1"/>
    <property type="molecule type" value="Transcribed_RNA"/>
</dbReference>